<evidence type="ECO:0000256" key="1">
    <source>
        <dbReference type="SAM" id="MobiDB-lite"/>
    </source>
</evidence>
<protein>
    <submittedName>
        <fullName evidence="2">Uncharacterized protein</fullName>
    </submittedName>
</protein>
<keyword evidence="3" id="KW-1185">Reference proteome</keyword>
<dbReference type="KEGG" id="nja:NSJP_3065"/>
<evidence type="ECO:0000313" key="3">
    <source>
        <dbReference type="Proteomes" id="UP000192042"/>
    </source>
</evidence>
<evidence type="ECO:0000313" key="2">
    <source>
        <dbReference type="EMBL" id="SLM49232.1"/>
    </source>
</evidence>
<feature type="compositionally biased region" description="Basic and acidic residues" evidence="1">
    <location>
        <begin position="69"/>
        <end position="82"/>
    </location>
</feature>
<dbReference type="Proteomes" id="UP000192042">
    <property type="component" value="Chromosome I"/>
</dbReference>
<name>A0A1W1I881_9BACT</name>
<dbReference type="AlphaFoldDB" id="A0A1W1I881"/>
<feature type="compositionally biased region" description="Gly residues" evidence="1">
    <location>
        <begin position="52"/>
        <end position="63"/>
    </location>
</feature>
<reference evidence="2 3" key="1">
    <citation type="submission" date="2017-03" db="EMBL/GenBank/DDBJ databases">
        <authorList>
            <person name="Afonso C.L."/>
            <person name="Miller P.J."/>
            <person name="Scott M.A."/>
            <person name="Spackman E."/>
            <person name="Goraichik I."/>
            <person name="Dimitrov K.M."/>
            <person name="Suarez D.L."/>
            <person name="Swayne D.E."/>
        </authorList>
    </citation>
    <scope>NUCLEOTIDE SEQUENCE [LARGE SCALE GENOMIC DNA]</scope>
    <source>
        <strain evidence="2">Genome sequencing of Nitrospira japonica strain NJ11</strain>
    </source>
</reference>
<dbReference type="EMBL" id="LT828648">
    <property type="protein sequence ID" value="SLM49232.1"/>
    <property type="molecule type" value="Genomic_DNA"/>
</dbReference>
<dbReference type="STRING" id="1325564.NSJP_3065"/>
<organism evidence="2 3">
    <name type="scientific">Nitrospira japonica</name>
    <dbReference type="NCBI Taxonomy" id="1325564"/>
    <lineage>
        <taxon>Bacteria</taxon>
        <taxon>Pseudomonadati</taxon>
        <taxon>Nitrospirota</taxon>
        <taxon>Nitrospiria</taxon>
        <taxon>Nitrospirales</taxon>
        <taxon>Nitrospiraceae</taxon>
        <taxon>Nitrospira</taxon>
    </lineage>
</organism>
<feature type="region of interest" description="Disordered" evidence="1">
    <location>
        <begin position="36"/>
        <end position="99"/>
    </location>
</feature>
<gene>
    <name evidence="2" type="ORF">NSJP_3065</name>
</gene>
<proteinExistence type="predicted"/>
<sequence>MSVVSCRSGRPGYGYLPEVRHRRSRLQRKAVCDAAPGLLATAEKPRPTEPRGPGGLTGDGHPGTQGRLGRKEAGGNKGHGTEQARTNAPVRLAQRAGVV</sequence>
<accession>A0A1W1I881</accession>